<feature type="domain" description="Glycosyltransferase 2-like" evidence="2">
    <location>
        <begin position="5"/>
        <end position="157"/>
    </location>
</feature>
<keyword evidence="1" id="KW-0472">Membrane</keyword>
<keyword evidence="1" id="KW-0812">Transmembrane</keyword>
<name>A0A3M8CGS9_9BACL</name>
<feature type="transmembrane region" description="Helical" evidence="1">
    <location>
        <begin position="255"/>
        <end position="274"/>
    </location>
</feature>
<dbReference type="PANTHER" id="PTHR43685">
    <property type="entry name" value="GLYCOSYLTRANSFERASE"/>
    <property type="match status" value="1"/>
</dbReference>
<evidence type="ECO:0000259" key="2">
    <source>
        <dbReference type="Pfam" id="PF00535"/>
    </source>
</evidence>
<gene>
    <name evidence="3" type="ORF">EDM52_08880</name>
</gene>
<dbReference type="CDD" id="cd00761">
    <property type="entry name" value="Glyco_tranf_GTA_type"/>
    <property type="match status" value="1"/>
</dbReference>
<keyword evidence="4" id="KW-1185">Reference proteome</keyword>
<dbReference type="Pfam" id="PF00535">
    <property type="entry name" value="Glycos_transf_2"/>
    <property type="match status" value="1"/>
</dbReference>
<dbReference type="OrthoDB" id="153025at2"/>
<dbReference type="AlphaFoldDB" id="A0A3M8CGS9"/>
<dbReference type="InterPro" id="IPR029044">
    <property type="entry name" value="Nucleotide-diphossugar_trans"/>
</dbReference>
<reference evidence="3 4" key="1">
    <citation type="submission" date="2018-10" db="EMBL/GenBank/DDBJ databases">
        <title>Phylogenomics of Brevibacillus.</title>
        <authorList>
            <person name="Dunlap C."/>
        </authorList>
    </citation>
    <scope>NUCLEOTIDE SEQUENCE [LARGE SCALE GENOMIC DNA]</scope>
    <source>
        <strain evidence="3 4">JCM 12215</strain>
    </source>
</reference>
<evidence type="ECO:0000313" key="3">
    <source>
        <dbReference type="EMBL" id="RNB74829.1"/>
    </source>
</evidence>
<comment type="caution">
    <text evidence="3">The sequence shown here is derived from an EMBL/GenBank/DDBJ whole genome shotgun (WGS) entry which is preliminary data.</text>
</comment>
<proteinExistence type="predicted"/>
<dbReference type="RefSeq" id="WP_122908647.1">
    <property type="nucleotide sequence ID" value="NZ_CBCSBE010000005.1"/>
</dbReference>
<dbReference type="InterPro" id="IPR050834">
    <property type="entry name" value="Glycosyltransf_2"/>
</dbReference>
<evidence type="ECO:0000313" key="4">
    <source>
        <dbReference type="Proteomes" id="UP000282028"/>
    </source>
</evidence>
<sequence length="308" mass="34812">MKVAICVLTYKRPEGLRQLLAGLAQLDFTSGHAPEVHVLVIDNDPESSASAICSRLQDGYRWTLRLFHEPRRGISHARNAAIQLTKDTYDFMAFIDDDEVPDPRWLEALMLVQRTYQVDVVTGPVLPVFGHAAPVWSVKGGFYERSRHPTGYHMELARTGNVLIHTKVFARDENRFDPRYALTGGEDTHFFLRISKQGHQIIWADEAVVYETVPASRMKLGWILQRAYRAGNTYALCERDIQLPTRKLLLRALKGLARITIGAILILPAVGMGRVRLYKALQQISLGAGMVMGLAGRRYEEYRQTHGT</sequence>
<organism evidence="3 4">
    <name type="scientific">Brevibacillus invocatus</name>
    <dbReference type="NCBI Taxonomy" id="173959"/>
    <lineage>
        <taxon>Bacteria</taxon>
        <taxon>Bacillati</taxon>
        <taxon>Bacillota</taxon>
        <taxon>Bacilli</taxon>
        <taxon>Bacillales</taxon>
        <taxon>Paenibacillaceae</taxon>
        <taxon>Brevibacillus</taxon>
    </lineage>
</organism>
<dbReference type="GO" id="GO:0016740">
    <property type="term" value="F:transferase activity"/>
    <property type="evidence" value="ECO:0007669"/>
    <property type="project" value="UniProtKB-KW"/>
</dbReference>
<dbReference type="PANTHER" id="PTHR43685:SF2">
    <property type="entry name" value="GLYCOSYLTRANSFERASE 2-LIKE DOMAIN-CONTAINING PROTEIN"/>
    <property type="match status" value="1"/>
</dbReference>
<dbReference type="InterPro" id="IPR001173">
    <property type="entry name" value="Glyco_trans_2-like"/>
</dbReference>
<keyword evidence="3" id="KW-0808">Transferase</keyword>
<dbReference type="Proteomes" id="UP000282028">
    <property type="component" value="Unassembled WGS sequence"/>
</dbReference>
<protein>
    <submittedName>
        <fullName evidence="3">Glycosyltransferase</fullName>
    </submittedName>
</protein>
<evidence type="ECO:0000256" key="1">
    <source>
        <dbReference type="SAM" id="Phobius"/>
    </source>
</evidence>
<dbReference type="Gene3D" id="3.90.550.10">
    <property type="entry name" value="Spore Coat Polysaccharide Biosynthesis Protein SpsA, Chain A"/>
    <property type="match status" value="1"/>
</dbReference>
<dbReference type="SUPFAM" id="SSF53448">
    <property type="entry name" value="Nucleotide-diphospho-sugar transferases"/>
    <property type="match status" value="1"/>
</dbReference>
<accession>A0A3M8CGS9</accession>
<dbReference type="EMBL" id="RHHR01000013">
    <property type="protein sequence ID" value="RNB74829.1"/>
    <property type="molecule type" value="Genomic_DNA"/>
</dbReference>
<keyword evidence="1" id="KW-1133">Transmembrane helix</keyword>